<dbReference type="PANTHER" id="PTHR43428">
    <property type="entry name" value="ARSENATE REDUCTASE"/>
    <property type="match status" value="1"/>
</dbReference>
<organism evidence="1">
    <name type="scientific">marine sediment metagenome</name>
    <dbReference type="NCBI Taxonomy" id="412755"/>
    <lineage>
        <taxon>unclassified sequences</taxon>
        <taxon>metagenomes</taxon>
        <taxon>ecological metagenomes</taxon>
    </lineage>
</organism>
<gene>
    <name evidence="1" type="ORF">LCGC14_2875500</name>
</gene>
<dbReference type="PANTHER" id="PTHR43428:SF1">
    <property type="entry name" value="ARSENATE REDUCTASE"/>
    <property type="match status" value="1"/>
</dbReference>
<comment type="caution">
    <text evidence="1">The sequence shown here is derived from an EMBL/GenBank/DDBJ whole genome shotgun (WGS) entry which is preliminary data.</text>
</comment>
<dbReference type="AlphaFoldDB" id="A0A0F8Y1U0"/>
<evidence type="ECO:0000313" key="1">
    <source>
        <dbReference type="EMBL" id="KKK75258.1"/>
    </source>
</evidence>
<dbReference type="Gene3D" id="3.40.50.2300">
    <property type="match status" value="1"/>
</dbReference>
<evidence type="ECO:0008006" key="2">
    <source>
        <dbReference type="Google" id="ProtNLM"/>
    </source>
</evidence>
<sequence>NASLQIFIDQVLLDFDGIPPERKETLNDISKMISGRLVLGENANLTFICTHNSRRSHMSQVWAETAAFYYGIDKVFTYSGGTNETACNIRTIQALQRAGFSVSDSTFGDNPVYLIQYSDKRPPIKAYSKLYNHGDNPQEEFIALMCCSKADMQCPVVQGASSRFAIHYEDPKECDDTTEETEVYDERCREIAREMFYIMSMVNLQNGTGI</sequence>
<reference evidence="1" key="1">
    <citation type="journal article" date="2015" name="Nature">
        <title>Complex archaea that bridge the gap between prokaryotes and eukaryotes.</title>
        <authorList>
            <person name="Spang A."/>
            <person name="Saw J.H."/>
            <person name="Jorgensen S.L."/>
            <person name="Zaremba-Niedzwiedzka K."/>
            <person name="Martijn J."/>
            <person name="Lind A.E."/>
            <person name="van Eijk R."/>
            <person name="Schleper C."/>
            <person name="Guy L."/>
            <person name="Ettema T.J."/>
        </authorList>
    </citation>
    <scope>NUCLEOTIDE SEQUENCE</scope>
</reference>
<accession>A0A0F8Y1U0</accession>
<dbReference type="EMBL" id="LAZR01055949">
    <property type="protein sequence ID" value="KKK75258.1"/>
    <property type="molecule type" value="Genomic_DNA"/>
</dbReference>
<dbReference type="SUPFAM" id="SSF52788">
    <property type="entry name" value="Phosphotyrosine protein phosphatases I"/>
    <property type="match status" value="1"/>
</dbReference>
<proteinExistence type="predicted"/>
<protein>
    <recommendedName>
        <fullName evidence="2">Phosphotyrosine protein phosphatase I domain-containing protein</fullName>
    </recommendedName>
</protein>
<dbReference type="InterPro" id="IPR036196">
    <property type="entry name" value="Ptyr_pPase_sf"/>
</dbReference>
<feature type="non-terminal residue" evidence="1">
    <location>
        <position position="1"/>
    </location>
</feature>
<name>A0A0F8Y1U0_9ZZZZ</name>